<gene>
    <name evidence="2" type="ORF">GGR17_000598</name>
</gene>
<comment type="caution">
    <text evidence="2">The sequence shown here is derived from an EMBL/GenBank/DDBJ whole genome shotgun (WGS) entry which is preliminary data.</text>
</comment>
<keyword evidence="3" id="KW-1185">Reference proteome</keyword>
<reference evidence="2" key="1">
    <citation type="submission" date="2020-08" db="EMBL/GenBank/DDBJ databases">
        <title>Genomic Encyclopedia of Type Strains, Phase IV (KMG-IV): sequencing the most valuable type-strain genomes for metagenomic binning, comparative biology and taxonomic classification.</title>
        <authorList>
            <person name="Goeker M."/>
        </authorList>
    </citation>
    <scope>NUCLEOTIDE SEQUENCE [LARGE SCALE GENOMIC DNA]</scope>
    <source>
        <strain evidence="2">DSM 105040</strain>
    </source>
</reference>
<dbReference type="GO" id="GO:0016740">
    <property type="term" value="F:transferase activity"/>
    <property type="evidence" value="ECO:0007669"/>
    <property type="project" value="UniProtKB-KW"/>
</dbReference>
<dbReference type="RefSeq" id="WP_207642692.1">
    <property type="nucleotide sequence ID" value="NZ_JACIEQ010000001.1"/>
</dbReference>
<dbReference type="Proteomes" id="UP000585681">
    <property type="component" value="Unassembled WGS sequence"/>
</dbReference>
<dbReference type="InterPro" id="IPR050179">
    <property type="entry name" value="Trans_hexapeptide_repeat"/>
</dbReference>
<dbReference type="CDD" id="cd04647">
    <property type="entry name" value="LbH_MAT_like"/>
    <property type="match status" value="1"/>
</dbReference>
<dbReference type="SUPFAM" id="SSF51161">
    <property type="entry name" value="Trimeric LpxA-like enzymes"/>
    <property type="match status" value="1"/>
</dbReference>
<dbReference type="PANTHER" id="PTHR43300:SF11">
    <property type="entry name" value="ACETYLTRANSFERASE RV3034C-RELATED"/>
    <property type="match status" value="1"/>
</dbReference>
<sequence>MSVVAVIRRTIFRKVVLNVTHFLYRNIYGMDIGENTRISWGARLDKTNPKGIHIGDYTAVTSGASIVTHDFVHREWKDVHIGKNCFLGYNCIILPGVTIGDGCIISGNTVVGRDVPPNSVVMGNPGRVVERDIKTGYWGIRLDKGNDSPIEH</sequence>
<dbReference type="Pfam" id="PF14602">
    <property type="entry name" value="Hexapep_2"/>
    <property type="match status" value="1"/>
</dbReference>
<dbReference type="EMBL" id="JACIEQ010000001">
    <property type="protein sequence ID" value="MBB4020807.1"/>
    <property type="molecule type" value="Genomic_DNA"/>
</dbReference>
<dbReference type="InterPro" id="IPR001451">
    <property type="entry name" value="Hexapep"/>
</dbReference>
<proteinExistence type="inferred from homology"/>
<accession>A0A840CF20</accession>
<organism evidence="2 3">
    <name type="scientific">Actibacterium naphthalenivorans</name>
    <dbReference type="NCBI Taxonomy" id="1614693"/>
    <lineage>
        <taxon>Bacteria</taxon>
        <taxon>Pseudomonadati</taxon>
        <taxon>Pseudomonadota</taxon>
        <taxon>Alphaproteobacteria</taxon>
        <taxon>Rhodobacterales</taxon>
        <taxon>Roseobacteraceae</taxon>
        <taxon>Actibacterium</taxon>
    </lineage>
</organism>
<evidence type="ECO:0000313" key="2">
    <source>
        <dbReference type="EMBL" id="MBB4020807.1"/>
    </source>
</evidence>
<name>A0A840CF20_9RHOB</name>
<dbReference type="Gene3D" id="2.160.10.10">
    <property type="entry name" value="Hexapeptide repeat proteins"/>
    <property type="match status" value="1"/>
</dbReference>
<evidence type="ECO:0000256" key="1">
    <source>
        <dbReference type="ARBA" id="ARBA00007274"/>
    </source>
</evidence>
<keyword evidence="2" id="KW-0808">Transferase</keyword>
<dbReference type="InterPro" id="IPR011004">
    <property type="entry name" value="Trimer_LpxA-like_sf"/>
</dbReference>
<evidence type="ECO:0000313" key="3">
    <source>
        <dbReference type="Proteomes" id="UP000585681"/>
    </source>
</evidence>
<dbReference type="PANTHER" id="PTHR43300">
    <property type="entry name" value="ACETYLTRANSFERASE"/>
    <property type="match status" value="1"/>
</dbReference>
<dbReference type="AlphaFoldDB" id="A0A840CF20"/>
<protein>
    <submittedName>
        <fullName evidence="2">Acetyltransferase-like isoleucine patch superfamily enzyme</fullName>
    </submittedName>
</protein>
<comment type="similarity">
    <text evidence="1">Belongs to the transferase hexapeptide repeat family.</text>
</comment>